<dbReference type="InterPro" id="IPR036641">
    <property type="entry name" value="HPT_dom_sf"/>
</dbReference>
<reference evidence="1" key="1">
    <citation type="submission" date="2020-05" db="EMBL/GenBank/DDBJ databases">
        <title>Chitinophaga laudate sp. nov., isolated from a tropical peat swamp.</title>
        <authorList>
            <person name="Goh C.B.S."/>
            <person name="Lee M.S."/>
            <person name="Parimannan S."/>
            <person name="Pasbakhsh P."/>
            <person name="Yule C.M."/>
            <person name="Rajandas H."/>
            <person name="Loke S."/>
            <person name="Croft L."/>
            <person name="Tan J.B.L."/>
        </authorList>
    </citation>
    <scope>NUCLEOTIDE SEQUENCE</scope>
    <source>
        <strain evidence="1">Mgbs1</strain>
    </source>
</reference>
<evidence type="ECO:0000313" key="2">
    <source>
        <dbReference type="Proteomes" id="UP000281028"/>
    </source>
</evidence>
<dbReference type="InterPro" id="IPR008207">
    <property type="entry name" value="Sig_transdc_His_kin_Hpt_dom"/>
</dbReference>
<dbReference type="PROSITE" id="PS50894">
    <property type="entry name" value="HPT"/>
    <property type="match status" value="1"/>
</dbReference>
<protein>
    <submittedName>
        <fullName evidence="1">Hpt domain-containing protein</fullName>
    </submittedName>
</protein>
<dbReference type="RefSeq" id="WP_127041291.1">
    <property type="nucleotide sequence ID" value="NZ_JAABOK010000004.1"/>
</dbReference>
<dbReference type="Pfam" id="PF01627">
    <property type="entry name" value="Hpt"/>
    <property type="match status" value="1"/>
</dbReference>
<comment type="caution">
    <text evidence="1">The sequence shown here is derived from an EMBL/GenBank/DDBJ whole genome shotgun (WGS) entry which is preliminary data.</text>
</comment>
<gene>
    <name evidence="1" type="ORF">ECE50_011005</name>
</gene>
<organism evidence="1 2">
    <name type="scientific">Chitinophaga solisilvae</name>
    <dbReference type="NCBI Taxonomy" id="1233460"/>
    <lineage>
        <taxon>Bacteria</taxon>
        <taxon>Pseudomonadati</taxon>
        <taxon>Bacteroidota</taxon>
        <taxon>Chitinophagia</taxon>
        <taxon>Chitinophagales</taxon>
        <taxon>Chitinophagaceae</taxon>
        <taxon>Chitinophaga</taxon>
    </lineage>
</organism>
<dbReference type="GO" id="GO:0000160">
    <property type="term" value="P:phosphorelay signal transduction system"/>
    <property type="evidence" value="ECO:0007669"/>
    <property type="project" value="InterPro"/>
</dbReference>
<evidence type="ECO:0000313" key="1">
    <source>
        <dbReference type="EMBL" id="NSL87362.1"/>
    </source>
</evidence>
<name>A0A433WG18_9BACT</name>
<keyword evidence="2" id="KW-1185">Reference proteome</keyword>
<sequence>MENPKSTPFLFLNKDLDIAFLQQLYKDEPLYAFDMFEGFMQEIGQRMADLSAAVTAGDWKKTQYHVHQIKSFIGIVGLTKVQDKAQQLESCCSSGNREMILLLFREINLAVRKSMTPVKQELERLREFLYPQA</sequence>
<dbReference type="EMBL" id="RIAR02000001">
    <property type="protein sequence ID" value="NSL87362.1"/>
    <property type="molecule type" value="Genomic_DNA"/>
</dbReference>
<dbReference type="OrthoDB" id="982275at2"/>
<dbReference type="AlphaFoldDB" id="A0A433WG18"/>
<dbReference type="SUPFAM" id="SSF47226">
    <property type="entry name" value="Histidine-containing phosphotransfer domain, HPT domain"/>
    <property type="match status" value="1"/>
</dbReference>
<dbReference type="GO" id="GO:0004672">
    <property type="term" value="F:protein kinase activity"/>
    <property type="evidence" value="ECO:0007669"/>
    <property type="project" value="UniProtKB-ARBA"/>
</dbReference>
<dbReference type="Gene3D" id="1.20.120.160">
    <property type="entry name" value="HPT domain"/>
    <property type="match status" value="1"/>
</dbReference>
<proteinExistence type="predicted"/>
<accession>A0A433WG18</accession>
<dbReference type="Proteomes" id="UP000281028">
    <property type="component" value="Unassembled WGS sequence"/>
</dbReference>